<keyword evidence="1" id="KW-0808">Transferase</keyword>
<proteinExistence type="predicted"/>
<accession>A0A0A8YLV8</accession>
<reference evidence="1" key="2">
    <citation type="journal article" date="2015" name="Data Brief">
        <title>Shoot transcriptome of the giant reed, Arundo donax.</title>
        <authorList>
            <person name="Barrero R.A."/>
            <person name="Guerrero F.D."/>
            <person name="Moolhuijzen P."/>
            <person name="Goolsby J.A."/>
            <person name="Tidwell J."/>
            <person name="Bellgard S.E."/>
            <person name="Bellgard M.I."/>
        </authorList>
    </citation>
    <scope>NUCLEOTIDE SEQUENCE</scope>
    <source>
        <tissue evidence="1">Shoot tissue taken approximately 20 cm above the soil surface</tissue>
    </source>
</reference>
<evidence type="ECO:0000313" key="1">
    <source>
        <dbReference type="EMBL" id="JAD27294.1"/>
    </source>
</evidence>
<sequence length="76" mass="9043">MGTTNHHSLADSRSAIRYFHYCTLLRTLYTITYKKRNNHGWRDDYFIHIAPKDPVEVRQCFPVSPDGRLKIHWAII</sequence>
<reference evidence="1" key="1">
    <citation type="submission" date="2014-09" db="EMBL/GenBank/DDBJ databases">
        <authorList>
            <person name="Magalhaes I.L.F."/>
            <person name="Oliveira U."/>
            <person name="Santos F.R."/>
            <person name="Vidigal T.H.D.A."/>
            <person name="Brescovit A.D."/>
            <person name="Santos A.J."/>
        </authorList>
    </citation>
    <scope>NUCLEOTIDE SEQUENCE</scope>
    <source>
        <tissue evidence="1">Shoot tissue taken approximately 20 cm above the soil surface</tissue>
    </source>
</reference>
<dbReference type="AlphaFoldDB" id="A0A0A8YLV8"/>
<dbReference type="GO" id="GO:0016740">
    <property type="term" value="F:transferase activity"/>
    <property type="evidence" value="ECO:0007669"/>
    <property type="project" value="UniProtKB-KW"/>
</dbReference>
<protein>
    <submittedName>
        <fullName evidence="1">Pyrophosphate--fructose 6-phosphate 1-phosphotransferase</fullName>
    </submittedName>
</protein>
<name>A0A0A8YLV8_ARUDO</name>
<dbReference type="EMBL" id="GBRH01270601">
    <property type="protein sequence ID" value="JAD27294.1"/>
    <property type="molecule type" value="Transcribed_RNA"/>
</dbReference>
<organism evidence="1">
    <name type="scientific">Arundo donax</name>
    <name type="common">Giant reed</name>
    <name type="synonym">Donax arundinaceus</name>
    <dbReference type="NCBI Taxonomy" id="35708"/>
    <lineage>
        <taxon>Eukaryota</taxon>
        <taxon>Viridiplantae</taxon>
        <taxon>Streptophyta</taxon>
        <taxon>Embryophyta</taxon>
        <taxon>Tracheophyta</taxon>
        <taxon>Spermatophyta</taxon>
        <taxon>Magnoliopsida</taxon>
        <taxon>Liliopsida</taxon>
        <taxon>Poales</taxon>
        <taxon>Poaceae</taxon>
        <taxon>PACMAD clade</taxon>
        <taxon>Arundinoideae</taxon>
        <taxon>Arundineae</taxon>
        <taxon>Arundo</taxon>
    </lineage>
</organism>